<sequence>MRRKKLQIDFDKVVRLIDEGYTQIQIGKELGVGKNTIISYLKENNLTTKPRYEDLVNLRFGKLVVLERAENSKDRRRRYLCKCDCGRSIIVKAKYLNNGDTRSCGCYKNMENYRMNNYKEASKKIGEKYGKLQIVDIVLNKERGKYLMVCSCDCGSISLKCYTKMRQGKTVSCGCYGRELRSKRQSANSSNKDRWYFIKCNEKVYCRSSYEVVYANYLMINNIDFEYEETCFKLSNGKRYTPDFYLIKDDKYIEIKGIDYNILDKSNQKEKFDLFSNYYNIELYLWKDLVSICKLPYKSYSSYRYQANKLNIEIEAYFANMVYIKNK</sequence>
<dbReference type="Gene3D" id="3.40.91.30">
    <property type="match status" value="1"/>
</dbReference>
<organism evidence="1 2">
    <name type="scientific">Paraclostridium bifermentans</name>
    <name type="common">Clostridium bifermentans</name>
    <dbReference type="NCBI Taxonomy" id="1490"/>
    <lineage>
        <taxon>Bacteria</taxon>
        <taxon>Bacillati</taxon>
        <taxon>Bacillota</taxon>
        <taxon>Clostridia</taxon>
        <taxon>Peptostreptococcales</taxon>
        <taxon>Peptostreptococcaceae</taxon>
        <taxon>Paraclostridium</taxon>
    </lineage>
</organism>
<accession>A0A5P3XB59</accession>
<dbReference type="Gene3D" id="1.10.10.60">
    <property type="entry name" value="Homeodomain-like"/>
    <property type="match status" value="1"/>
</dbReference>
<gene>
    <name evidence="1" type="ORF">D4A35_04390</name>
</gene>
<dbReference type="RefSeq" id="WP_150886044.1">
    <property type="nucleotide sequence ID" value="NZ_CP032452.1"/>
</dbReference>
<dbReference type="Proteomes" id="UP000326961">
    <property type="component" value="Chromosome"/>
</dbReference>
<dbReference type="EMBL" id="CP032452">
    <property type="protein sequence ID" value="QEZ68217.1"/>
    <property type="molecule type" value="Genomic_DNA"/>
</dbReference>
<proteinExistence type="predicted"/>
<name>A0A5P3XB59_PARBF</name>
<protein>
    <submittedName>
        <fullName evidence="1">Uncharacterized protein</fullName>
    </submittedName>
</protein>
<reference evidence="1 2" key="1">
    <citation type="submission" date="2018-09" db="EMBL/GenBank/DDBJ databases">
        <title>A clostridial neurotoxin that targets Anopheles mosquitoes.</title>
        <authorList>
            <person name="Contreras E."/>
            <person name="Masuyer G."/>
            <person name="Qureshi N."/>
            <person name="Chawla S."/>
            <person name="Lim H.L."/>
            <person name="Chen J."/>
            <person name="Stenmark P."/>
            <person name="Gill S."/>
        </authorList>
    </citation>
    <scope>NUCLEOTIDE SEQUENCE [LARGE SCALE GENOMIC DNA]</scope>
    <source>
        <strain evidence="1 2">Cbm</strain>
    </source>
</reference>
<dbReference type="InterPro" id="IPR009057">
    <property type="entry name" value="Homeodomain-like_sf"/>
</dbReference>
<evidence type="ECO:0000313" key="2">
    <source>
        <dbReference type="Proteomes" id="UP000326961"/>
    </source>
</evidence>
<dbReference type="AlphaFoldDB" id="A0A5P3XB59"/>
<evidence type="ECO:0000313" key="1">
    <source>
        <dbReference type="EMBL" id="QEZ68217.1"/>
    </source>
</evidence>
<dbReference type="SUPFAM" id="SSF46689">
    <property type="entry name" value="Homeodomain-like"/>
    <property type="match status" value="1"/>
</dbReference>